<name>A0A316IIF6_9GAMM</name>
<evidence type="ECO:0000313" key="1">
    <source>
        <dbReference type="EMBL" id="PWK92873.1"/>
    </source>
</evidence>
<dbReference type="Gene3D" id="3.30.460.40">
    <property type="match status" value="1"/>
</dbReference>
<proteinExistence type="predicted"/>
<dbReference type="InterPro" id="IPR043519">
    <property type="entry name" value="NT_sf"/>
</dbReference>
<dbReference type="SUPFAM" id="SSF81301">
    <property type="entry name" value="Nucleotidyltransferase"/>
    <property type="match status" value="1"/>
</dbReference>
<keyword evidence="2" id="KW-1185">Reference proteome</keyword>
<dbReference type="AlphaFoldDB" id="A0A316IIF6"/>
<evidence type="ECO:0000313" key="2">
    <source>
        <dbReference type="Proteomes" id="UP000245812"/>
    </source>
</evidence>
<sequence>MSHVPPPLYVALAEAVPDLHVHCVDPWCLIGSAAALLAGADTGVADVDVLASPADAGRLEEAWASRRERGHAPAAADCFRSRFARYRFPGLPVEVMGGLELFADGAWRPVRPGRLMLVGVDGLAVPVPAVAEQVRLLEGFGRDKDLRRAAALRSLLPLPAGERAGVMGGGLP</sequence>
<reference evidence="1 2" key="1">
    <citation type="submission" date="2018-05" db="EMBL/GenBank/DDBJ databases">
        <title>Genomic Encyclopedia of Type Strains, Phase IV (KMG-IV): sequencing the most valuable type-strain genomes for metagenomic binning, comparative biology and taxonomic classification.</title>
        <authorList>
            <person name="Goeker M."/>
        </authorList>
    </citation>
    <scope>NUCLEOTIDE SEQUENCE [LARGE SCALE GENOMIC DNA]</scope>
    <source>
        <strain evidence="1 2">DSM 14263</strain>
    </source>
</reference>
<dbReference type="Proteomes" id="UP000245812">
    <property type="component" value="Unassembled WGS sequence"/>
</dbReference>
<organism evidence="1 2">
    <name type="scientific">Fulvimonas soli</name>
    <dbReference type="NCBI Taxonomy" id="155197"/>
    <lineage>
        <taxon>Bacteria</taxon>
        <taxon>Pseudomonadati</taxon>
        <taxon>Pseudomonadota</taxon>
        <taxon>Gammaproteobacteria</taxon>
        <taxon>Lysobacterales</taxon>
        <taxon>Rhodanobacteraceae</taxon>
        <taxon>Fulvimonas</taxon>
    </lineage>
</organism>
<accession>A0A316IIF6</accession>
<protein>
    <submittedName>
        <fullName evidence="1">Uncharacterized protein</fullName>
    </submittedName>
</protein>
<dbReference type="EMBL" id="QGHC01000001">
    <property type="protein sequence ID" value="PWK92873.1"/>
    <property type="molecule type" value="Genomic_DNA"/>
</dbReference>
<gene>
    <name evidence="1" type="ORF">C7456_101211</name>
</gene>
<comment type="caution">
    <text evidence="1">The sequence shown here is derived from an EMBL/GenBank/DDBJ whole genome shotgun (WGS) entry which is preliminary data.</text>
</comment>
<dbReference type="RefSeq" id="WP_109721919.1">
    <property type="nucleotide sequence ID" value="NZ_QGHC01000001.1"/>
</dbReference>